<dbReference type="Pfam" id="PF01925">
    <property type="entry name" value="TauE"/>
    <property type="match status" value="1"/>
</dbReference>
<evidence type="ECO:0000256" key="8">
    <source>
        <dbReference type="RuleBase" id="RU363041"/>
    </source>
</evidence>
<evidence type="ECO:0000313" key="9">
    <source>
        <dbReference type="EMBL" id="MCG5030069.1"/>
    </source>
</evidence>
<comment type="caution">
    <text evidence="9">The sequence shown here is derived from an EMBL/GenBank/DDBJ whole genome shotgun (WGS) entry which is preliminary data.</text>
</comment>
<evidence type="ECO:0000256" key="4">
    <source>
        <dbReference type="ARBA" id="ARBA00022475"/>
    </source>
</evidence>
<organism evidence="9 10">
    <name type="scientific">Mesosutterella porci</name>
    <dbReference type="NCBI Taxonomy" id="2915351"/>
    <lineage>
        <taxon>Bacteria</taxon>
        <taxon>Pseudomonadati</taxon>
        <taxon>Pseudomonadota</taxon>
        <taxon>Betaproteobacteria</taxon>
        <taxon>Burkholderiales</taxon>
        <taxon>Sutterellaceae</taxon>
        <taxon>Mesosutterella</taxon>
    </lineage>
</organism>
<keyword evidence="6 8" id="KW-1133">Transmembrane helix</keyword>
<dbReference type="InterPro" id="IPR002781">
    <property type="entry name" value="TM_pro_TauE-like"/>
</dbReference>
<protein>
    <recommendedName>
        <fullName evidence="8">Probable membrane transporter protein</fullName>
    </recommendedName>
</protein>
<sequence>MLPDFTTLLIVCPLVFLGGLVDAIAGGGGLITLPGYLLAGVPPHLAIGTNKLSSGMGMCISTVRLYRGGFIDLRLALVPIAAAFAGSLAGARIALMVPAQVFQILLVLCLPVAAVLVMRRRTLSPDSRPMDEGRRRRMLALVGFACGAYDGFYGPGAGTFMLLGFAAAAGLGVRDAAGQMKIVNFSSGIAALATFALAGEVDWILGLIAGAFGIAGHYIGAGLVMKNGSRVVRPIILAVLAVLFLKTAWDSLPR</sequence>
<evidence type="ECO:0000256" key="7">
    <source>
        <dbReference type="ARBA" id="ARBA00023136"/>
    </source>
</evidence>
<dbReference type="InterPro" id="IPR052017">
    <property type="entry name" value="TSUP"/>
</dbReference>
<evidence type="ECO:0000256" key="6">
    <source>
        <dbReference type="ARBA" id="ARBA00022989"/>
    </source>
</evidence>
<evidence type="ECO:0000313" key="10">
    <source>
        <dbReference type="Proteomes" id="UP001297600"/>
    </source>
</evidence>
<dbReference type="Proteomes" id="UP001297600">
    <property type="component" value="Unassembled WGS sequence"/>
</dbReference>
<evidence type="ECO:0000256" key="3">
    <source>
        <dbReference type="ARBA" id="ARBA00022448"/>
    </source>
</evidence>
<proteinExistence type="inferred from homology"/>
<evidence type="ECO:0000256" key="1">
    <source>
        <dbReference type="ARBA" id="ARBA00004651"/>
    </source>
</evidence>
<feature type="transmembrane region" description="Helical" evidence="8">
    <location>
        <begin position="204"/>
        <end position="224"/>
    </location>
</feature>
<dbReference type="PANTHER" id="PTHR30269:SF0">
    <property type="entry name" value="MEMBRANE TRANSPORTER PROTEIN YFCA-RELATED"/>
    <property type="match status" value="1"/>
</dbReference>
<keyword evidence="4 8" id="KW-1003">Cell membrane</keyword>
<dbReference type="RefSeq" id="WP_237977724.1">
    <property type="nucleotide sequence ID" value="NZ_JAKNCT010000001.1"/>
</dbReference>
<feature type="transmembrane region" description="Helical" evidence="8">
    <location>
        <begin position="138"/>
        <end position="154"/>
    </location>
</feature>
<evidence type="ECO:0000256" key="5">
    <source>
        <dbReference type="ARBA" id="ARBA00022692"/>
    </source>
</evidence>
<feature type="transmembrane region" description="Helical" evidence="8">
    <location>
        <begin position="73"/>
        <end position="95"/>
    </location>
</feature>
<keyword evidence="7 8" id="KW-0472">Membrane</keyword>
<feature type="transmembrane region" description="Helical" evidence="8">
    <location>
        <begin position="182"/>
        <end position="198"/>
    </location>
</feature>
<keyword evidence="10" id="KW-1185">Reference proteome</keyword>
<feature type="transmembrane region" description="Helical" evidence="8">
    <location>
        <begin position="231"/>
        <end position="249"/>
    </location>
</feature>
<gene>
    <name evidence="9" type="ORF">MAF45_01190</name>
</gene>
<dbReference type="EMBL" id="JAKNCT010000001">
    <property type="protein sequence ID" value="MCG5030069.1"/>
    <property type="molecule type" value="Genomic_DNA"/>
</dbReference>
<comment type="similarity">
    <text evidence="2 8">Belongs to the 4-toluene sulfonate uptake permease (TSUP) (TC 2.A.102) family.</text>
</comment>
<keyword evidence="3" id="KW-0813">Transport</keyword>
<keyword evidence="5 8" id="KW-0812">Transmembrane</keyword>
<evidence type="ECO:0000256" key="2">
    <source>
        <dbReference type="ARBA" id="ARBA00009142"/>
    </source>
</evidence>
<comment type="subcellular location">
    <subcellularLocation>
        <location evidence="1 8">Cell membrane</location>
        <topology evidence="1 8">Multi-pass membrane protein</topology>
    </subcellularLocation>
</comment>
<name>A0ABS9MN67_9BURK</name>
<accession>A0ABS9MN67</accession>
<reference evidence="9 10" key="1">
    <citation type="submission" date="2022-02" db="EMBL/GenBank/DDBJ databases">
        <title>Mesosutterella porci, a novel member of the family Sutterellaceae from pig feces.</title>
        <authorList>
            <person name="Wylensek D."/>
            <person name="Clavel T."/>
        </authorList>
    </citation>
    <scope>NUCLEOTIDE SEQUENCE [LARGE SCALE GENOMIC DNA]</scope>
    <source>
        <strain evidence="10">oilRF-744-wt-GAM-9</strain>
    </source>
</reference>
<feature type="transmembrane region" description="Helical" evidence="8">
    <location>
        <begin position="101"/>
        <end position="118"/>
    </location>
</feature>
<dbReference type="PANTHER" id="PTHR30269">
    <property type="entry name" value="TRANSMEMBRANE PROTEIN YFCA"/>
    <property type="match status" value="1"/>
</dbReference>